<evidence type="ECO:0000256" key="3">
    <source>
        <dbReference type="ARBA" id="ARBA00023163"/>
    </source>
</evidence>
<reference evidence="6" key="1">
    <citation type="submission" date="2016-10" db="EMBL/GenBank/DDBJ databases">
        <authorList>
            <person name="Varghese N."/>
            <person name="Submissions S."/>
        </authorList>
    </citation>
    <scope>NUCLEOTIDE SEQUENCE [LARGE SCALE GENOMIC DNA]</scope>
    <source>
        <strain evidence="6">DSM 21424</strain>
    </source>
</reference>
<dbReference type="Gene3D" id="3.30.450.80">
    <property type="entry name" value="Transcription factor LuxR-like, autoinducer-binding domain"/>
    <property type="match status" value="1"/>
</dbReference>
<evidence type="ECO:0000313" key="5">
    <source>
        <dbReference type="EMBL" id="SDF23307.1"/>
    </source>
</evidence>
<dbReference type="Proteomes" id="UP000198922">
    <property type="component" value="Unassembled WGS sequence"/>
</dbReference>
<keyword evidence="3" id="KW-0804">Transcription</keyword>
<proteinExistence type="predicted"/>
<sequence length="203" mass="22546">MIGYSQVRDEIERLAPAGHYIALGMAEGAPGFEAIALPQDWTTLYNREGFMPDDPALRWIRNAAGTRRWSELARQDPRGVIRSGWAYGLRYGVVVSIHGGGPQQRRSYAAFCRRDREFSDREVARLHSLMQKLHVALVPPVPLTQAEIEVLSRIKSGWRLKQVAFELGVTEGAIKQRLRNARAKLGVATGAQAATRASDLGLI</sequence>
<dbReference type="InterPro" id="IPR036388">
    <property type="entry name" value="WH-like_DNA-bd_sf"/>
</dbReference>
<dbReference type="SUPFAM" id="SSF46894">
    <property type="entry name" value="C-terminal effector domain of the bipartite response regulators"/>
    <property type="match status" value="1"/>
</dbReference>
<dbReference type="InterPro" id="IPR016032">
    <property type="entry name" value="Sig_transdc_resp-reg_C-effctor"/>
</dbReference>
<dbReference type="Gene3D" id="1.10.10.10">
    <property type="entry name" value="Winged helix-like DNA-binding domain superfamily/Winged helix DNA-binding domain"/>
    <property type="match status" value="1"/>
</dbReference>
<gene>
    <name evidence="5" type="ORF">SAMN04488567_3692</name>
</gene>
<dbReference type="SMART" id="SM00421">
    <property type="entry name" value="HTH_LUXR"/>
    <property type="match status" value="1"/>
</dbReference>
<dbReference type="InterPro" id="IPR036693">
    <property type="entry name" value="TF_LuxR_autoind-bd_dom_sf"/>
</dbReference>
<dbReference type="InterPro" id="IPR000792">
    <property type="entry name" value="Tscrpt_reg_LuxR_C"/>
</dbReference>
<name>A0A1G7JED4_9RHOB</name>
<evidence type="ECO:0000256" key="2">
    <source>
        <dbReference type="ARBA" id="ARBA00023125"/>
    </source>
</evidence>
<dbReference type="Pfam" id="PF00196">
    <property type="entry name" value="GerE"/>
    <property type="match status" value="1"/>
</dbReference>
<dbReference type="SUPFAM" id="SSF75516">
    <property type="entry name" value="Pheromone-binding domain of LuxR-like quorum-sensing transcription factors"/>
    <property type="match status" value="1"/>
</dbReference>
<dbReference type="PANTHER" id="PTHR44688">
    <property type="entry name" value="DNA-BINDING TRANSCRIPTIONAL ACTIVATOR DEVR_DOSR"/>
    <property type="match status" value="1"/>
</dbReference>
<dbReference type="PROSITE" id="PS50043">
    <property type="entry name" value="HTH_LUXR_2"/>
    <property type="match status" value="1"/>
</dbReference>
<protein>
    <submittedName>
        <fullName evidence="5">LuxR family transcriptional regulator</fullName>
    </submittedName>
</protein>
<dbReference type="CDD" id="cd06170">
    <property type="entry name" value="LuxR_C_like"/>
    <property type="match status" value="1"/>
</dbReference>
<dbReference type="PANTHER" id="PTHR44688:SF16">
    <property type="entry name" value="DNA-BINDING TRANSCRIPTIONAL ACTIVATOR DEVR_DOSR"/>
    <property type="match status" value="1"/>
</dbReference>
<dbReference type="AlphaFoldDB" id="A0A1G7JED4"/>
<evidence type="ECO:0000259" key="4">
    <source>
        <dbReference type="PROSITE" id="PS50043"/>
    </source>
</evidence>
<keyword evidence="2" id="KW-0238">DNA-binding</keyword>
<dbReference type="Pfam" id="PF03472">
    <property type="entry name" value="Autoind_bind"/>
    <property type="match status" value="1"/>
</dbReference>
<feature type="domain" description="HTH luxR-type" evidence="4">
    <location>
        <begin position="136"/>
        <end position="201"/>
    </location>
</feature>
<accession>A0A1G7JED4</accession>
<organism evidence="5 6">
    <name type="scientific">Limimaricola pyoseonensis</name>
    <dbReference type="NCBI Taxonomy" id="521013"/>
    <lineage>
        <taxon>Bacteria</taxon>
        <taxon>Pseudomonadati</taxon>
        <taxon>Pseudomonadota</taxon>
        <taxon>Alphaproteobacteria</taxon>
        <taxon>Rhodobacterales</taxon>
        <taxon>Paracoccaceae</taxon>
        <taxon>Limimaricola</taxon>
    </lineage>
</organism>
<dbReference type="EMBL" id="FNAT01000009">
    <property type="protein sequence ID" value="SDF23307.1"/>
    <property type="molecule type" value="Genomic_DNA"/>
</dbReference>
<evidence type="ECO:0000313" key="6">
    <source>
        <dbReference type="Proteomes" id="UP000198922"/>
    </source>
</evidence>
<keyword evidence="6" id="KW-1185">Reference proteome</keyword>
<dbReference type="GO" id="GO:0006355">
    <property type="term" value="P:regulation of DNA-templated transcription"/>
    <property type="evidence" value="ECO:0007669"/>
    <property type="project" value="InterPro"/>
</dbReference>
<dbReference type="RefSeq" id="WP_242652321.1">
    <property type="nucleotide sequence ID" value="NZ_FNAT01000009.1"/>
</dbReference>
<evidence type="ECO:0000256" key="1">
    <source>
        <dbReference type="ARBA" id="ARBA00023015"/>
    </source>
</evidence>
<dbReference type="InterPro" id="IPR005143">
    <property type="entry name" value="TF_LuxR_autoind-bd_dom"/>
</dbReference>
<dbReference type="GO" id="GO:0003677">
    <property type="term" value="F:DNA binding"/>
    <property type="evidence" value="ECO:0007669"/>
    <property type="project" value="UniProtKB-KW"/>
</dbReference>
<keyword evidence="1" id="KW-0805">Transcription regulation</keyword>
<dbReference type="STRING" id="521013.SAMN04488567_3692"/>